<keyword evidence="3" id="KW-1185">Reference proteome</keyword>
<accession>A0A427YVJ6</accession>
<dbReference type="OrthoDB" id="3358869at2759"/>
<protein>
    <submittedName>
        <fullName evidence="2">Uncharacterized protein</fullName>
    </submittedName>
</protein>
<dbReference type="PANTHER" id="PTHR28289">
    <property type="entry name" value="DASH COMPLEX SUBUNIT HSK3"/>
    <property type="match status" value="1"/>
</dbReference>
<gene>
    <name evidence="2" type="ORF">EHS25_000244</name>
</gene>
<feature type="coiled-coil region" evidence="1">
    <location>
        <begin position="11"/>
        <end position="38"/>
    </location>
</feature>
<organism evidence="2 3">
    <name type="scientific">Saitozyma podzolica</name>
    <dbReference type="NCBI Taxonomy" id="1890683"/>
    <lineage>
        <taxon>Eukaryota</taxon>
        <taxon>Fungi</taxon>
        <taxon>Dikarya</taxon>
        <taxon>Basidiomycota</taxon>
        <taxon>Agaricomycotina</taxon>
        <taxon>Tremellomycetes</taxon>
        <taxon>Tremellales</taxon>
        <taxon>Trimorphomycetaceae</taxon>
        <taxon>Saitozyma</taxon>
    </lineage>
</organism>
<dbReference type="InterPro" id="IPR042332">
    <property type="entry name" value="Hsk3"/>
</dbReference>
<keyword evidence="1" id="KW-0175">Coiled coil</keyword>
<comment type="caution">
    <text evidence="2">The sequence shown here is derived from an EMBL/GenBank/DDBJ whole genome shotgun (WGS) entry which is preliminary data.</text>
</comment>
<dbReference type="Proteomes" id="UP000279259">
    <property type="component" value="Unassembled WGS sequence"/>
</dbReference>
<evidence type="ECO:0000313" key="3">
    <source>
        <dbReference type="Proteomes" id="UP000279259"/>
    </source>
</evidence>
<dbReference type="InterPro" id="IPR013183">
    <property type="entry name" value="Hsk3-like"/>
</dbReference>
<evidence type="ECO:0000256" key="1">
    <source>
        <dbReference type="SAM" id="Coils"/>
    </source>
</evidence>
<dbReference type="GO" id="GO:0051010">
    <property type="term" value="F:microtubule plus-end binding"/>
    <property type="evidence" value="ECO:0007669"/>
    <property type="project" value="TreeGrafter"/>
</dbReference>
<dbReference type="AlphaFoldDB" id="A0A427YVJ6"/>
<dbReference type="PANTHER" id="PTHR28289:SF1">
    <property type="entry name" value="DASH COMPLEX SUBUNIT HSK3"/>
    <property type="match status" value="1"/>
</dbReference>
<proteinExistence type="predicted"/>
<dbReference type="Pfam" id="PF08227">
    <property type="entry name" value="DASH_Hsk3"/>
    <property type="match status" value="1"/>
</dbReference>
<dbReference type="EMBL" id="RSCD01000001">
    <property type="protein sequence ID" value="RSH95158.1"/>
    <property type="molecule type" value="Genomic_DNA"/>
</dbReference>
<evidence type="ECO:0000313" key="2">
    <source>
        <dbReference type="EMBL" id="RSH95158.1"/>
    </source>
</evidence>
<reference evidence="2 3" key="1">
    <citation type="submission" date="2018-11" db="EMBL/GenBank/DDBJ databases">
        <title>Genome sequence of Saitozyma podzolica DSM 27192.</title>
        <authorList>
            <person name="Aliyu H."/>
            <person name="Gorte O."/>
            <person name="Ochsenreither K."/>
        </authorList>
    </citation>
    <scope>NUCLEOTIDE SEQUENCE [LARGE SCALE GENOMIC DNA]</scope>
    <source>
        <strain evidence="2 3">DSM 27192</strain>
    </source>
</reference>
<sequence>MSSSNIKSRHYAALSSRLRQLRANLAETESSLEMLADRLGDMSRLGISSGAQFMAVSRLLDVELQRKDAEDEKAGLPTSAEADSI</sequence>
<dbReference type="GO" id="GO:0042729">
    <property type="term" value="C:DASH complex"/>
    <property type="evidence" value="ECO:0007669"/>
    <property type="project" value="TreeGrafter"/>
</dbReference>
<name>A0A427YVJ6_9TREE</name>
<dbReference type="GO" id="GO:0008608">
    <property type="term" value="P:attachment of spindle microtubules to kinetochore"/>
    <property type="evidence" value="ECO:0007669"/>
    <property type="project" value="InterPro"/>
</dbReference>